<dbReference type="Gene3D" id="3.40.50.1820">
    <property type="entry name" value="alpha/beta hydrolase"/>
    <property type="match status" value="1"/>
</dbReference>
<dbReference type="SUPFAM" id="SSF53474">
    <property type="entry name" value="alpha/beta-Hydrolases"/>
    <property type="match status" value="1"/>
</dbReference>
<organism evidence="3 4">
    <name type="scientific">Chromobacterium haemolyticum</name>
    <dbReference type="NCBI Taxonomy" id="394935"/>
    <lineage>
        <taxon>Bacteria</taxon>
        <taxon>Pseudomonadati</taxon>
        <taxon>Pseudomonadota</taxon>
        <taxon>Betaproteobacteria</taxon>
        <taxon>Neisseriales</taxon>
        <taxon>Chromobacteriaceae</taxon>
        <taxon>Chromobacterium</taxon>
    </lineage>
</organism>
<dbReference type="AlphaFoldDB" id="A0A1W0D6X9"/>
<dbReference type="Pfam" id="PF08530">
    <property type="entry name" value="PepX_C"/>
    <property type="match status" value="1"/>
</dbReference>
<proteinExistence type="predicted"/>
<dbReference type="InterPro" id="IPR029058">
    <property type="entry name" value="AB_hydrolase_fold"/>
</dbReference>
<dbReference type="InterPro" id="IPR050585">
    <property type="entry name" value="Xaa-Pro_dipeptidyl-ppase/CocE"/>
</dbReference>
<dbReference type="InterPro" id="IPR013736">
    <property type="entry name" value="Xaa-Pro_dipept_C"/>
</dbReference>
<accession>A0A1W0D6X9</accession>
<dbReference type="SMART" id="SM00939">
    <property type="entry name" value="PepX_C"/>
    <property type="match status" value="1"/>
</dbReference>
<dbReference type="Pfam" id="PF02129">
    <property type="entry name" value="Peptidase_S15"/>
    <property type="match status" value="1"/>
</dbReference>
<name>A0A1W0D6X9_9NEIS</name>
<dbReference type="InterPro" id="IPR000383">
    <property type="entry name" value="Xaa-Pro-like_dom"/>
</dbReference>
<comment type="caution">
    <text evidence="3">The sequence shown here is derived from an EMBL/GenBank/DDBJ whole genome shotgun (WGS) entry which is preliminary data.</text>
</comment>
<gene>
    <name evidence="3" type="ORF">B0T45_05385</name>
</gene>
<evidence type="ECO:0000259" key="2">
    <source>
        <dbReference type="SMART" id="SM00939"/>
    </source>
</evidence>
<dbReference type="RefSeq" id="WP_081554828.1">
    <property type="nucleotide sequence ID" value="NZ_MUKV01000004.1"/>
</dbReference>
<keyword evidence="1" id="KW-0378">Hydrolase</keyword>
<dbReference type="Proteomes" id="UP000192721">
    <property type="component" value="Unassembled WGS sequence"/>
</dbReference>
<evidence type="ECO:0000256" key="1">
    <source>
        <dbReference type="ARBA" id="ARBA00022801"/>
    </source>
</evidence>
<dbReference type="PANTHER" id="PTHR43056:SF10">
    <property type="entry name" value="COCE_NOND FAMILY, PUTATIVE (AFU_ORTHOLOGUE AFUA_7G00600)-RELATED"/>
    <property type="match status" value="1"/>
</dbReference>
<dbReference type="Gene3D" id="2.60.120.260">
    <property type="entry name" value="Galactose-binding domain-like"/>
    <property type="match status" value="1"/>
</dbReference>
<evidence type="ECO:0000313" key="4">
    <source>
        <dbReference type="Proteomes" id="UP000192721"/>
    </source>
</evidence>
<dbReference type="PANTHER" id="PTHR43056">
    <property type="entry name" value="PEPTIDASE S9 PROLYL OLIGOPEPTIDASE"/>
    <property type="match status" value="1"/>
</dbReference>
<dbReference type="SUPFAM" id="SSF49785">
    <property type="entry name" value="Galactose-binding domain-like"/>
    <property type="match status" value="1"/>
</dbReference>
<dbReference type="GO" id="GO:0008239">
    <property type="term" value="F:dipeptidyl-peptidase activity"/>
    <property type="evidence" value="ECO:0007669"/>
    <property type="project" value="InterPro"/>
</dbReference>
<feature type="domain" description="Xaa-Pro dipeptidyl-peptidase C-terminal" evidence="2">
    <location>
        <begin position="291"/>
        <end position="525"/>
    </location>
</feature>
<protein>
    <submittedName>
        <fullName evidence="3">Peptidase S15</fullName>
    </submittedName>
</protein>
<sequence length="670" mass="74820">MKTVTQFPHAIREVEHFSITLADGCQLAARMWLPLDAEARPVPAILEYLPYRKRDGTAVRDQLTHPYFAGHGYACLRVDMRGCGESDGECVDEYLRQEQDDALEVIAWIAAQPWCSGKVGMMGISWGGFNSLQVAARQPEALKAVITICSTDHRYADDIHYKGGALLLENLGWAGTMFSYCAAVPDPLLVGEAWRERWLQRLERMPLLLKTWLSHQTDDDYWRHGSICTDYSAIKAAVYAVGGWGDAYHNAVGRMMQQLSCPKKALIGPWAHKYPHFAVPDPAIGFLQEALRWWDYWLKDIDTGIMAEDPVTLYLQDAVPPQASYAARPGVWLRDPAWPSPHVGPQQWGLSAAGELRPGASDTGELSIRSPLTTGAACGEYCVIWLGPEFPLDQRRDDAGSLVFDSSALERELPLLGAPVLRLRLKCDSSSGQLAVRLNDVAPDGAVTRISYGVLNLALRDDYQQLQAVRPDEWMQIRLQLDDCGYRLPAGHRLRLSVSSAYFPLIWPAADHARLTLDLASAELSLPVHDLSTVVTQPFAAPEAAPPLALSYLRSPASSREIIEDAMSGEVRTVIRDDFGHYRFDDHGLEVAQTCEEIYRIRPDQPLSASGVVKWSYGAGRGDWQVRVESELALTADASHFRIMARQSAWEGEQLLQQREWDEYVPRRAQ</sequence>
<dbReference type="InterPro" id="IPR005674">
    <property type="entry name" value="CocE/Ser_esterase"/>
</dbReference>
<dbReference type="InterPro" id="IPR008979">
    <property type="entry name" value="Galactose-bd-like_sf"/>
</dbReference>
<evidence type="ECO:0000313" key="3">
    <source>
        <dbReference type="EMBL" id="OQS42795.1"/>
    </source>
</evidence>
<reference evidence="3 4" key="1">
    <citation type="submission" date="2017-02" db="EMBL/GenBank/DDBJ databases">
        <title>Chromobacterium haemolyticum H5244.</title>
        <authorList>
            <person name="Gulvik C.A."/>
        </authorList>
    </citation>
    <scope>NUCLEOTIDE SEQUENCE [LARGE SCALE GENOMIC DNA]</scope>
    <source>
        <strain evidence="3 4">H5244</strain>
    </source>
</reference>
<dbReference type="NCBIfam" id="TIGR00976">
    <property type="entry name" value="CocE_NonD"/>
    <property type="match status" value="1"/>
</dbReference>
<dbReference type="Gene3D" id="1.10.3020.10">
    <property type="entry name" value="alpha-amino acid ester hydrolase ( Helical cap domain)"/>
    <property type="match status" value="1"/>
</dbReference>
<dbReference type="EMBL" id="MUKV01000004">
    <property type="protein sequence ID" value="OQS42795.1"/>
    <property type="molecule type" value="Genomic_DNA"/>
</dbReference>